<dbReference type="PANTHER" id="PTHR38537">
    <property type="entry name" value="JITTERBUG, ISOFORM N"/>
    <property type="match status" value="1"/>
</dbReference>
<dbReference type="PANTHER" id="PTHR38537:SF8">
    <property type="entry name" value="FILAMIN-A"/>
    <property type="match status" value="1"/>
</dbReference>
<evidence type="ECO:0000256" key="2">
    <source>
        <dbReference type="PROSITE-ProRule" id="PRU00087"/>
    </source>
</evidence>
<dbReference type="InterPro" id="IPR014756">
    <property type="entry name" value="Ig_E-set"/>
</dbReference>
<dbReference type="Proteomes" id="UP000014680">
    <property type="component" value="Unassembled WGS sequence"/>
</dbReference>
<dbReference type="VEuPathDB" id="AmoebaDB:EIN_416970"/>
<evidence type="ECO:0000313" key="4">
    <source>
        <dbReference type="EMBL" id="ELP83618.1"/>
    </source>
</evidence>
<accession>A0A0A1TUE3</accession>
<dbReference type="EMBL" id="KB207254">
    <property type="protein sequence ID" value="ELP83618.1"/>
    <property type="molecule type" value="Genomic_DNA"/>
</dbReference>
<feature type="compositionally biased region" description="Acidic residues" evidence="3">
    <location>
        <begin position="21"/>
        <end position="31"/>
    </location>
</feature>
<dbReference type="InterPro" id="IPR001298">
    <property type="entry name" value="Filamin/ABP280_rpt"/>
</dbReference>
<dbReference type="Pfam" id="PF00630">
    <property type="entry name" value="Filamin"/>
    <property type="match status" value="5"/>
</dbReference>
<organism evidence="4 5">
    <name type="scientific">Entamoeba invadens IP1</name>
    <dbReference type="NCBI Taxonomy" id="370355"/>
    <lineage>
        <taxon>Eukaryota</taxon>
        <taxon>Amoebozoa</taxon>
        <taxon>Evosea</taxon>
        <taxon>Archamoebae</taxon>
        <taxon>Mastigamoebida</taxon>
        <taxon>Entamoebidae</taxon>
        <taxon>Entamoeba</taxon>
    </lineage>
</organism>
<dbReference type="RefSeq" id="XP_004182964.1">
    <property type="nucleotide sequence ID" value="XM_004182916.1"/>
</dbReference>
<dbReference type="PROSITE" id="PS50194">
    <property type="entry name" value="FILAMIN_REPEAT"/>
    <property type="match status" value="5"/>
</dbReference>
<feature type="region of interest" description="Disordered" evidence="3">
    <location>
        <begin position="1"/>
        <end position="31"/>
    </location>
</feature>
<protein>
    <submittedName>
        <fullName evidence="4">Actin binding protein, putative</fullName>
    </submittedName>
</protein>
<dbReference type="SMART" id="SM00557">
    <property type="entry name" value="IG_FLMN"/>
    <property type="match status" value="5"/>
</dbReference>
<dbReference type="Gene3D" id="2.60.40.10">
    <property type="entry name" value="Immunoglobulins"/>
    <property type="match status" value="5"/>
</dbReference>
<dbReference type="InterPro" id="IPR013783">
    <property type="entry name" value="Ig-like_fold"/>
</dbReference>
<gene>
    <name evidence="4" type="ORF">EIN_416970</name>
</gene>
<evidence type="ECO:0000313" key="5">
    <source>
        <dbReference type="Proteomes" id="UP000014680"/>
    </source>
</evidence>
<keyword evidence="1" id="KW-0677">Repeat</keyword>
<feature type="repeat" description="Filamin" evidence="2">
    <location>
        <begin position="531"/>
        <end position="624"/>
    </location>
</feature>
<proteinExistence type="predicted"/>
<feature type="compositionally biased region" description="Basic and acidic residues" evidence="3">
    <location>
        <begin position="244"/>
        <end position="260"/>
    </location>
</feature>
<feature type="compositionally biased region" description="Basic and acidic residues" evidence="3">
    <location>
        <begin position="285"/>
        <end position="298"/>
    </location>
</feature>
<sequence length="624" mass="67725">MAEEPQNPPTADTAPAVNPDEPPDFNIESDADVEPFVVQLKAFLEKHDMDVKVKLRPKKIRGSTSSVDGDGLKTGEVNIPADFKITGRDNNGKEVDHGGDKVEVKVVDPQGNEVPCEVVDNNDGTYDVKYTPVVPGDHKIEVKVNDEVVEKTPVDVLVFDELADALNCTAEGPGLNEAETKTPAPFKIITRNRIGQPLKKGGQKFDVTVNGPTIPADVQVKDNEDGTYDVEYVAKEPGKTHIDVKVDAPVKAEGEKKPEGAEGAENAAPAEQEKKLEEDGTAPAEGEKKEGEPKKEMQSIKNMPVDLDVKLNHDDADPKQCWADGPGVEGGCKTCDLAKFVIHAIKPNGEPCALDKVPFDVCVTDPEDEEIEAKIEKAEDGTYNAEYMPTKPGKYNVEVIIRNPEVPSNFEHIKGSPYTPEILAGISGKNCVVSGPGVDGGEELDDCNDAEFTIQAKDFNGDDIKEGGAEFDVKVHDPNGDDLPCEVKDNGDGTYGCKYAPEFPGDYKIDIDIKNDTHEKVGKAPYEVCVGEGVDNNKTGVDCFQFTIIAKSKRGGPVKPGHAKFAVKITHESGTEIPQENIDIKNLKEAKYRVTYKIGEHGAYTIHCTLNNRDIKGSPWVQNC</sequence>
<dbReference type="InterPro" id="IPR044801">
    <property type="entry name" value="Filamin"/>
</dbReference>
<feature type="repeat" description="Filamin" evidence="2">
    <location>
        <begin position="160"/>
        <end position="247"/>
    </location>
</feature>
<reference evidence="4 5" key="1">
    <citation type="submission" date="2012-10" db="EMBL/GenBank/DDBJ databases">
        <authorList>
            <person name="Zafar N."/>
            <person name="Inman J."/>
            <person name="Hall N."/>
            <person name="Lorenzi H."/>
            <person name="Caler E."/>
        </authorList>
    </citation>
    <scope>NUCLEOTIDE SEQUENCE [LARGE SCALE GENOMIC DNA]</scope>
    <source>
        <strain evidence="4 5">IP1</strain>
    </source>
</reference>
<name>A0A0A1TUE3_ENTIV</name>
<dbReference type="InterPro" id="IPR017868">
    <property type="entry name" value="Filamin/ABP280_repeat-like"/>
</dbReference>
<feature type="region of interest" description="Disordered" evidence="3">
    <location>
        <begin position="244"/>
        <end position="301"/>
    </location>
</feature>
<dbReference type="OMA" id="NARRFEC"/>
<feature type="compositionally biased region" description="Low complexity" evidence="3">
    <location>
        <begin position="261"/>
        <end position="270"/>
    </location>
</feature>
<dbReference type="GeneID" id="14882606"/>
<evidence type="ECO:0000256" key="1">
    <source>
        <dbReference type="ARBA" id="ARBA00022737"/>
    </source>
</evidence>
<dbReference type="GO" id="GO:0051015">
    <property type="term" value="F:actin filament binding"/>
    <property type="evidence" value="ECO:0007669"/>
    <property type="project" value="InterPro"/>
</dbReference>
<dbReference type="GO" id="GO:0030036">
    <property type="term" value="P:actin cytoskeleton organization"/>
    <property type="evidence" value="ECO:0007669"/>
    <property type="project" value="InterPro"/>
</dbReference>
<feature type="repeat" description="Filamin" evidence="2">
    <location>
        <begin position="313"/>
        <end position="422"/>
    </location>
</feature>
<dbReference type="KEGG" id="eiv:EIN_416970"/>
<feature type="repeat" description="Filamin" evidence="2">
    <location>
        <begin position="423"/>
        <end position="530"/>
    </location>
</feature>
<evidence type="ECO:0000256" key="3">
    <source>
        <dbReference type="SAM" id="MobiDB-lite"/>
    </source>
</evidence>
<dbReference type="SUPFAM" id="SSF81296">
    <property type="entry name" value="E set domains"/>
    <property type="match status" value="5"/>
</dbReference>
<feature type="repeat" description="Filamin" evidence="2">
    <location>
        <begin position="57"/>
        <end position="158"/>
    </location>
</feature>
<dbReference type="AlphaFoldDB" id="A0A0A1TUE3"/>
<dbReference type="OrthoDB" id="18740at2759"/>
<keyword evidence="5" id="KW-1185">Reference proteome</keyword>